<feature type="domain" description="Iron-binding zinc finger CDGSH type" evidence="6">
    <location>
        <begin position="117"/>
        <end position="154"/>
    </location>
</feature>
<dbReference type="PANTHER" id="PTHR46491:SF3">
    <property type="entry name" value="CDGSH IRON-SULFUR DOMAIN-CONTAINING PROTEIN 3, MITOCHONDRIAL"/>
    <property type="match status" value="1"/>
</dbReference>
<evidence type="ECO:0000256" key="3">
    <source>
        <dbReference type="ARBA" id="ARBA00023004"/>
    </source>
</evidence>
<dbReference type="PANTHER" id="PTHR46491">
    <property type="entry name" value="CDGSH IRON SULFUR DOMAIN PROTEIN HOMOLOG"/>
    <property type="match status" value="1"/>
</dbReference>
<evidence type="ECO:0000259" key="6">
    <source>
        <dbReference type="SMART" id="SM00704"/>
    </source>
</evidence>
<dbReference type="Proteomes" id="UP000677228">
    <property type="component" value="Unassembled WGS sequence"/>
</dbReference>
<gene>
    <name evidence="8" type="ORF">GPM918_LOCUS12679</name>
    <name evidence="7" type="ORF">OVA965_LOCUS1011</name>
    <name evidence="10" type="ORF">SRO942_LOCUS12681</name>
    <name evidence="9" type="ORF">TMI583_LOCUS1004</name>
</gene>
<feature type="domain" description="Iron-binding zinc finger CDGSH type" evidence="6">
    <location>
        <begin position="70"/>
        <end position="107"/>
    </location>
</feature>
<evidence type="ECO:0000256" key="5">
    <source>
        <dbReference type="ARBA" id="ARBA00034078"/>
    </source>
</evidence>
<dbReference type="GO" id="GO:0051537">
    <property type="term" value="F:2 iron, 2 sulfur cluster binding"/>
    <property type="evidence" value="ECO:0007669"/>
    <property type="project" value="UniProtKB-KW"/>
</dbReference>
<dbReference type="Proteomes" id="UP000663829">
    <property type="component" value="Unassembled WGS sequence"/>
</dbReference>
<dbReference type="SMART" id="SM00704">
    <property type="entry name" value="ZnF_CDGSH"/>
    <property type="match status" value="2"/>
</dbReference>
<dbReference type="EMBL" id="CAJOBC010002804">
    <property type="protein sequence ID" value="CAF3752325.1"/>
    <property type="molecule type" value="Genomic_DNA"/>
</dbReference>
<name>A0A814F8Q1_9BILA</name>
<comment type="caution">
    <text evidence="8">The sequence shown here is derived from an EMBL/GenBank/DDBJ whole genome shotgun (WGS) entry which is preliminary data.</text>
</comment>
<dbReference type="InterPro" id="IPR018967">
    <property type="entry name" value="FeS-contain_CDGSH-typ"/>
</dbReference>
<proteinExistence type="predicted"/>
<dbReference type="Pfam" id="PF09360">
    <property type="entry name" value="zf-CDGSH"/>
    <property type="match status" value="2"/>
</dbReference>
<evidence type="ECO:0000256" key="1">
    <source>
        <dbReference type="ARBA" id="ARBA00022714"/>
    </source>
</evidence>
<sequence length="161" mass="19110">MLTRKLFDIQPVSKYLVRCHWRTVQYPDLNQKVITLPDTHEEKIALPLERPRFIDEYSTDGPPIGRVYEKIPFKMQVVKGRAYLWCTCGWSHAQPFCDGSHKHVWGHYLHVKNSPKYRPIKWVADETKDVWFCNCKQTKQRPFCDGTHRLDIVQKQDAIKN</sequence>
<organism evidence="8 11">
    <name type="scientific">Didymodactylos carnosus</name>
    <dbReference type="NCBI Taxonomy" id="1234261"/>
    <lineage>
        <taxon>Eukaryota</taxon>
        <taxon>Metazoa</taxon>
        <taxon>Spiralia</taxon>
        <taxon>Gnathifera</taxon>
        <taxon>Rotifera</taxon>
        <taxon>Eurotatoria</taxon>
        <taxon>Bdelloidea</taxon>
        <taxon>Philodinida</taxon>
        <taxon>Philodinidae</taxon>
        <taxon>Didymodactylos</taxon>
    </lineage>
</organism>
<evidence type="ECO:0000313" key="7">
    <source>
        <dbReference type="EMBL" id="CAF0734004.1"/>
    </source>
</evidence>
<evidence type="ECO:0000313" key="8">
    <source>
        <dbReference type="EMBL" id="CAF0979636.1"/>
    </source>
</evidence>
<dbReference type="Proteomes" id="UP000682733">
    <property type="component" value="Unassembled WGS sequence"/>
</dbReference>
<comment type="cofactor">
    <cofactor evidence="5">
        <name>[2Fe-2S] cluster</name>
        <dbReference type="ChEBI" id="CHEBI:190135"/>
    </cofactor>
</comment>
<evidence type="ECO:0000256" key="2">
    <source>
        <dbReference type="ARBA" id="ARBA00022723"/>
    </source>
</evidence>
<evidence type="ECO:0000256" key="4">
    <source>
        <dbReference type="ARBA" id="ARBA00023014"/>
    </source>
</evidence>
<accession>A0A814F8Q1</accession>
<dbReference type="GO" id="GO:0005739">
    <property type="term" value="C:mitochondrion"/>
    <property type="evidence" value="ECO:0007669"/>
    <property type="project" value="TreeGrafter"/>
</dbReference>
<protein>
    <recommendedName>
        <fullName evidence="6">Iron-binding zinc finger CDGSH type domain-containing protein</fullName>
    </recommendedName>
</protein>
<keyword evidence="1" id="KW-0001">2Fe-2S</keyword>
<evidence type="ECO:0000313" key="11">
    <source>
        <dbReference type="Proteomes" id="UP000663829"/>
    </source>
</evidence>
<keyword evidence="3" id="KW-0408">Iron</keyword>
<evidence type="ECO:0000313" key="10">
    <source>
        <dbReference type="EMBL" id="CAF3752325.1"/>
    </source>
</evidence>
<dbReference type="InterPro" id="IPR042216">
    <property type="entry name" value="MitoNEET_CISD"/>
</dbReference>
<reference evidence="8" key="1">
    <citation type="submission" date="2021-02" db="EMBL/GenBank/DDBJ databases">
        <authorList>
            <person name="Nowell W R."/>
        </authorList>
    </citation>
    <scope>NUCLEOTIDE SEQUENCE</scope>
</reference>
<dbReference type="OrthoDB" id="15717at2759"/>
<dbReference type="GO" id="GO:0046872">
    <property type="term" value="F:metal ion binding"/>
    <property type="evidence" value="ECO:0007669"/>
    <property type="project" value="UniProtKB-KW"/>
</dbReference>
<keyword evidence="11" id="KW-1185">Reference proteome</keyword>
<dbReference type="EMBL" id="CAJOBA010000165">
    <property type="protein sequence ID" value="CAF3510141.1"/>
    <property type="molecule type" value="Genomic_DNA"/>
</dbReference>
<keyword evidence="2" id="KW-0479">Metal-binding</keyword>
<dbReference type="EMBL" id="CAJNOK010000166">
    <property type="protein sequence ID" value="CAF0734004.1"/>
    <property type="molecule type" value="Genomic_DNA"/>
</dbReference>
<dbReference type="InterPro" id="IPR052950">
    <property type="entry name" value="CISD"/>
</dbReference>
<dbReference type="AlphaFoldDB" id="A0A814F8Q1"/>
<dbReference type="Gene3D" id="3.40.5.90">
    <property type="entry name" value="CDGSH iron-sulfur domain, mitoNEET-type"/>
    <property type="match status" value="2"/>
</dbReference>
<dbReference type="EMBL" id="CAJNOQ010002803">
    <property type="protein sequence ID" value="CAF0979636.1"/>
    <property type="molecule type" value="Genomic_DNA"/>
</dbReference>
<dbReference type="Proteomes" id="UP000681722">
    <property type="component" value="Unassembled WGS sequence"/>
</dbReference>
<keyword evidence="4" id="KW-0411">Iron-sulfur</keyword>
<evidence type="ECO:0000313" key="9">
    <source>
        <dbReference type="EMBL" id="CAF3510141.1"/>
    </source>
</evidence>